<evidence type="ECO:0000256" key="2">
    <source>
        <dbReference type="SAM" id="MobiDB-lite"/>
    </source>
</evidence>
<dbReference type="PROSITE" id="PS51273">
    <property type="entry name" value="GATASE_TYPE_1"/>
    <property type="match status" value="1"/>
</dbReference>
<accession>A0AA36MKR3</accession>
<evidence type="ECO:0000256" key="1">
    <source>
        <dbReference type="SAM" id="Coils"/>
    </source>
</evidence>
<dbReference type="Pfam" id="PF03357">
    <property type="entry name" value="Snf7"/>
    <property type="match status" value="1"/>
</dbReference>
<dbReference type="AlphaFoldDB" id="A0AA36MKR3"/>
<keyword evidence="5" id="KW-1185">Reference proteome</keyword>
<dbReference type="Pfam" id="PF00117">
    <property type="entry name" value="GATase"/>
    <property type="match status" value="1"/>
</dbReference>
<gene>
    <name evidence="4" type="ORF">EVOR1521_LOCUS4786</name>
</gene>
<dbReference type="GO" id="GO:0006900">
    <property type="term" value="P:vesicle budding from membrane"/>
    <property type="evidence" value="ECO:0007669"/>
    <property type="project" value="TreeGrafter"/>
</dbReference>
<dbReference type="Gene3D" id="3.40.50.880">
    <property type="match status" value="1"/>
</dbReference>
<protein>
    <recommendedName>
        <fullName evidence="3">Glutamine amidotransferase domain-containing protein</fullName>
    </recommendedName>
</protein>
<evidence type="ECO:0000313" key="5">
    <source>
        <dbReference type="Proteomes" id="UP001178507"/>
    </source>
</evidence>
<proteinExistence type="predicted"/>
<dbReference type="GO" id="GO:0005771">
    <property type="term" value="C:multivesicular body"/>
    <property type="evidence" value="ECO:0007669"/>
    <property type="project" value="TreeGrafter"/>
</dbReference>
<evidence type="ECO:0000313" key="4">
    <source>
        <dbReference type="EMBL" id="CAJ1375526.1"/>
    </source>
</evidence>
<organism evidence="4 5">
    <name type="scientific">Effrenium voratum</name>
    <dbReference type="NCBI Taxonomy" id="2562239"/>
    <lineage>
        <taxon>Eukaryota</taxon>
        <taxon>Sar</taxon>
        <taxon>Alveolata</taxon>
        <taxon>Dinophyceae</taxon>
        <taxon>Suessiales</taxon>
        <taxon>Symbiodiniaceae</taxon>
        <taxon>Effrenium</taxon>
    </lineage>
</organism>
<keyword evidence="1" id="KW-0175">Coiled coil</keyword>
<feature type="coiled-coil region" evidence="1">
    <location>
        <begin position="15"/>
        <end position="49"/>
    </location>
</feature>
<feature type="region of interest" description="Disordered" evidence="2">
    <location>
        <begin position="243"/>
        <end position="326"/>
    </location>
</feature>
<comment type="caution">
    <text evidence="4">The sequence shown here is derived from an EMBL/GenBank/DDBJ whole genome shotgun (WGS) entry which is preliminary data.</text>
</comment>
<name>A0AA36MKR3_9DINO</name>
<dbReference type="GO" id="GO:0032511">
    <property type="term" value="P:late endosome to vacuole transport via multivesicular body sorting pathway"/>
    <property type="evidence" value="ECO:0007669"/>
    <property type="project" value="TreeGrafter"/>
</dbReference>
<dbReference type="Proteomes" id="UP001178507">
    <property type="component" value="Unassembled WGS sequence"/>
</dbReference>
<dbReference type="InterPro" id="IPR017926">
    <property type="entry name" value="GATASE"/>
</dbReference>
<dbReference type="SUPFAM" id="SSF52317">
    <property type="entry name" value="Class I glutamine amidotransferase-like"/>
    <property type="match status" value="1"/>
</dbReference>
<sequence length="633" mass="67547">MGGRQSTPAEAPKAAANLQDAAANLEQKIEELGSKIQKADEEARQWVAKQSTDPTAKARAMQALKRKKLYEQQRDQLVDTQFNVENLAFQQEQATITASTVEAMKKATDQLKKQTQNIGVNEVDKLTDEMQDISAEMKDIQAALAAPSATGTAAEEEAEAELRAMYEMQTQKEAEEASGRVIESSGALQALPLEAIGGLSGRSSAPDLWFCFEAAAILAGGSVTVTPAAPAVPAAKAAGYAKAASPPRDLSEPRTCGGVSEPDARASDGCPMPQELRHASAGKHGGDTNSLDELRKSEQSAGSMRQQYGRNPAQCMPRAPAAQSRPGRYTQELIARVQEAGLEVQEARTGEAVAALARRQADVGLIISCGSPVVLTEPVDLRAHVCKTTAAMLLFPKAPVVGICYGMQLLALLYGGALREQRAAAHKGVWTEMRRAPGVTSRLLSGMAPRFQQKASNFIFVETLPQHFVATAWDPLDRVMAMEHERDHVYGIQWHPEVISEQVGRKLIDRILGLVGETRSSTMPWEGFCTPSGPEVQCCASCPSEVQAFTLHEVDLELRKVVKALVTGAAAGNADLGKVLAGRRKELMAKIRSSQSGCEGADGQGDLGAACASASEELREVATSWLSNPAPAG</sequence>
<feature type="compositionally biased region" description="Polar residues" evidence="2">
    <location>
        <begin position="299"/>
        <end position="309"/>
    </location>
</feature>
<reference evidence="4" key="1">
    <citation type="submission" date="2023-08" db="EMBL/GenBank/DDBJ databases">
        <authorList>
            <person name="Chen Y."/>
            <person name="Shah S."/>
            <person name="Dougan E. K."/>
            <person name="Thang M."/>
            <person name="Chan C."/>
        </authorList>
    </citation>
    <scope>NUCLEOTIDE SEQUENCE</scope>
</reference>
<evidence type="ECO:0000259" key="3">
    <source>
        <dbReference type="Pfam" id="PF00117"/>
    </source>
</evidence>
<dbReference type="Gene3D" id="1.10.287.1060">
    <property type="entry name" value="ESAT-6-like"/>
    <property type="match status" value="1"/>
</dbReference>
<dbReference type="InterPro" id="IPR005024">
    <property type="entry name" value="Snf7_fam"/>
</dbReference>
<dbReference type="EMBL" id="CAUJNA010000326">
    <property type="protein sequence ID" value="CAJ1375526.1"/>
    <property type="molecule type" value="Genomic_DNA"/>
</dbReference>
<feature type="domain" description="Glutamine amidotransferase" evidence="3">
    <location>
        <begin position="329"/>
        <end position="510"/>
    </location>
</feature>
<dbReference type="PANTHER" id="PTHR22761">
    <property type="entry name" value="CHARGED MULTIVESICULAR BODY PROTEIN"/>
    <property type="match status" value="1"/>
</dbReference>
<dbReference type="InterPro" id="IPR029062">
    <property type="entry name" value="Class_I_gatase-like"/>
</dbReference>